<feature type="region of interest" description="Disordered" evidence="1">
    <location>
        <begin position="80"/>
        <end position="246"/>
    </location>
</feature>
<dbReference type="AlphaFoldDB" id="A0A7W8QLU6"/>
<keyword evidence="2" id="KW-0812">Transmembrane</keyword>
<name>A0A7W8QLU6_9ACTN</name>
<reference evidence="3 4" key="1">
    <citation type="submission" date="2020-08" db="EMBL/GenBank/DDBJ databases">
        <title>Sequencing the genomes of 1000 actinobacteria strains.</title>
        <authorList>
            <person name="Klenk H.-P."/>
        </authorList>
    </citation>
    <scope>NUCLEOTIDE SEQUENCE [LARGE SCALE GENOMIC DNA]</scope>
    <source>
        <strain evidence="3 4">DSM 44551</strain>
    </source>
</reference>
<feature type="compositionally biased region" description="Pro residues" evidence="1">
    <location>
        <begin position="237"/>
        <end position="246"/>
    </location>
</feature>
<dbReference type="EMBL" id="JACHDB010000001">
    <property type="protein sequence ID" value="MBB5432150.1"/>
    <property type="molecule type" value="Genomic_DNA"/>
</dbReference>
<keyword evidence="2" id="KW-1133">Transmembrane helix</keyword>
<proteinExistence type="predicted"/>
<evidence type="ECO:0000256" key="2">
    <source>
        <dbReference type="SAM" id="Phobius"/>
    </source>
</evidence>
<gene>
    <name evidence="3" type="ORF">HDA36_002234</name>
</gene>
<comment type="caution">
    <text evidence="3">The sequence shown here is derived from an EMBL/GenBank/DDBJ whole genome shotgun (WGS) entry which is preliminary data.</text>
</comment>
<dbReference type="Proteomes" id="UP000572635">
    <property type="component" value="Unassembled WGS sequence"/>
</dbReference>
<organism evidence="3 4">
    <name type="scientific">Nocardiopsis composta</name>
    <dbReference type="NCBI Taxonomy" id="157465"/>
    <lineage>
        <taxon>Bacteria</taxon>
        <taxon>Bacillati</taxon>
        <taxon>Actinomycetota</taxon>
        <taxon>Actinomycetes</taxon>
        <taxon>Streptosporangiales</taxon>
        <taxon>Nocardiopsidaceae</taxon>
        <taxon>Nocardiopsis</taxon>
    </lineage>
</organism>
<keyword evidence="4" id="KW-1185">Reference proteome</keyword>
<protein>
    <submittedName>
        <fullName evidence="3">Uncharacterized protein</fullName>
    </submittedName>
</protein>
<evidence type="ECO:0000313" key="3">
    <source>
        <dbReference type="EMBL" id="MBB5432150.1"/>
    </source>
</evidence>
<sequence length="246" mass="25114">MTDPFDEGFEERLRAALHAEADSVEPSPEALATIRERTERRMRTSWFGLPWLRPALAVGAAAAIAGTVLMGTPQFRDQLLPASFDTDAEQGQEGPRDLAVSEHEATDDTRPEAEDGSPGAEDPADREDEDRPGGSEEGSEEGSGGVSMSCVTPEPGTDPSPMASSREGGKGDRSAEQDQECDPEEGSGGGTEGGGDGHPGENPDPGGDNGGGEDPDPGEGDGGGSPSPDPGGDDPGPGSPPDVPVE</sequence>
<feature type="compositionally biased region" description="Gly residues" evidence="1">
    <location>
        <begin position="186"/>
        <end position="197"/>
    </location>
</feature>
<evidence type="ECO:0000256" key="1">
    <source>
        <dbReference type="SAM" id="MobiDB-lite"/>
    </source>
</evidence>
<feature type="compositionally biased region" description="Basic and acidic residues" evidence="1">
    <location>
        <begin position="167"/>
        <end position="176"/>
    </location>
</feature>
<evidence type="ECO:0000313" key="4">
    <source>
        <dbReference type="Proteomes" id="UP000572635"/>
    </source>
</evidence>
<feature type="transmembrane region" description="Helical" evidence="2">
    <location>
        <begin position="51"/>
        <end position="70"/>
    </location>
</feature>
<feature type="compositionally biased region" description="Basic and acidic residues" evidence="1">
    <location>
        <begin position="94"/>
        <end position="113"/>
    </location>
</feature>
<accession>A0A7W8QLU6</accession>
<keyword evidence="2" id="KW-0472">Membrane</keyword>
<dbReference type="RefSeq" id="WP_184391756.1">
    <property type="nucleotide sequence ID" value="NZ_BAAAJD010000054.1"/>
</dbReference>